<organism evidence="10 11">
    <name type="scientific">Gordonia asplenii</name>
    <dbReference type="NCBI Taxonomy" id="2725283"/>
    <lineage>
        <taxon>Bacteria</taxon>
        <taxon>Bacillati</taxon>
        <taxon>Actinomycetota</taxon>
        <taxon>Actinomycetes</taxon>
        <taxon>Mycobacteriales</taxon>
        <taxon>Gordoniaceae</taxon>
        <taxon>Gordonia</taxon>
    </lineage>
</organism>
<dbReference type="InterPro" id="IPR012675">
    <property type="entry name" value="Beta-grasp_dom_sf"/>
</dbReference>
<protein>
    <submittedName>
        <fullName evidence="10">Oxidoreductase</fullName>
    </submittedName>
</protein>
<feature type="domain" description="2Fe-2S ferredoxin-type" evidence="8">
    <location>
        <begin position="228"/>
        <end position="313"/>
    </location>
</feature>
<dbReference type="Gene3D" id="2.40.30.10">
    <property type="entry name" value="Translation factors"/>
    <property type="match status" value="1"/>
</dbReference>
<dbReference type="PROSITE" id="PS51384">
    <property type="entry name" value="FAD_FR"/>
    <property type="match status" value="1"/>
</dbReference>
<evidence type="ECO:0000256" key="5">
    <source>
        <dbReference type="ARBA" id="ARBA00023002"/>
    </source>
</evidence>
<evidence type="ECO:0000256" key="7">
    <source>
        <dbReference type="ARBA" id="ARBA00023014"/>
    </source>
</evidence>
<dbReference type="InterPro" id="IPR006058">
    <property type="entry name" value="2Fe2S_fd_BS"/>
</dbReference>
<dbReference type="GO" id="GO:0016491">
    <property type="term" value="F:oxidoreductase activity"/>
    <property type="evidence" value="ECO:0007669"/>
    <property type="project" value="UniProtKB-KW"/>
</dbReference>
<gene>
    <name evidence="10" type="ORF">HH308_21010</name>
</gene>
<keyword evidence="7" id="KW-0411">Iron-sulfur</keyword>
<sequence length="313" mass="33598">MTATFRRLRVIAHETIADDVVSLCLADADDAALPDWLPGAHLDLELGDGLTRQYSLCGDPADDHWRIAVLRERAGRGGSAFVHDRLRVGAVVESNGPRNHFAFVDAASYLFIAGGIGITPLLPMMRAATAADRPWRLLYGGRTRASMAFAQQICGEFPEQVTLAPADEVGLLDLESAVRGVDDGVVYSCGPEPLLVALEGVCHGRGVPLHVERFAPKELPTDLIDTTFEVELARSGMTVKVGAEESILDAVLDAGVDAEFSCREGTCGTCEVAVLAGRPEHRDSVLDEDEQADGDVMMICVSRCASERLVIDL</sequence>
<feature type="domain" description="FAD-binding FR-type" evidence="9">
    <location>
        <begin position="3"/>
        <end position="104"/>
    </location>
</feature>
<dbReference type="PANTHER" id="PTHR47354:SF1">
    <property type="entry name" value="CARNITINE MONOOXYGENASE REDUCTASE SUBUNIT"/>
    <property type="match status" value="1"/>
</dbReference>
<evidence type="ECO:0000256" key="4">
    <source>
        <dbReference type="ARBA" id="ARBA00022723"/>
    </source>
</evidence>
<dbReference type="PANTHER" id="PTHR47354">
    <property type="entry name" value="NADH OXIDOREDUCTASE HCR"/>
    <property type="match status" value="1"/>
</dbReference>
<dbReference type="SUPFAM" id="SSF54292">
    <property type="entry name" value="2Fe-2S ferredoxin-like"/>
    <property type="match status" value="1"/>
</dbReference>
<evidence type="ECO:0000259" key="8">
    <source>
        <dbReference type="PROSITE" id="PS51085"/>
    </source>
</evidence>
<dbReference type="InterPro" id="IPR017938">
    <property type="entry name" value="Riboflavin_synthase-like_b-brl"/>
</dbReference>
<evidence type="ECO:0000313" key="10">
    <source>
        <dbReference type="EMBL" id="NMO03700.1"/>
    </source>
</evidence>
<evidence type="ECO:0000256" key="2">
    <source>
        <dbReference type="ARBA" id="ARBA00022630"/>
    </source>
</evidence>
<dbReference type="GO" id="GO:0046872">
    <property type="term" value="F:metal ion binding"/>
    <property type="evidence" value="ECO:0007669"/>
    <property type="project" value="UniProtKB-KW"/>
</dbReference>
<dbReference type="EMBL" id="JABBNB010000026">
    <property type="protein sequence ID" value="NMO03700.1"/>
    <property type="molecule type" value="Genomic_DNA"/>
</dbReference>
<keyword evidence="11" id="KW-1185">Reference proteome</keyword>
<dbReference type="PROSITE" id="PS00197">
    <property type="entry name" value="2FE2S_FER_1"/>
    <property type="match status" value="1"/>
</dbReference>
<evidence type="ECO:0000313" key="11">
    <source>
        <dbReference type="Proteomes" id="UP000550729"/>
    </source>
</evidence>
<name>A0A848KYE5_9ACTN</name>
<keyword evidence="6" id="KW-0408">Iron</keyword>
<dbReference type="Proteomes" id="UP000550729">
    <property type="component" value="Unassembled WGS sequence"/>
</dbReference>
<dbReference type="PROSITE" id="PS51085">
    <property type="entry name" value="2FE2S_FER_2"/>
    <property type="match status" value="1"/>
</dbReference>
<dbReference type="CDD" id="cd06185">
    <property type="entry name" value="PDR_like"/>
    <property type="match status" value="1"/>
</dbReference>
<dbReference type="RefSeq" id="WP_170196208.1">
    <property type="nucleotide sequence ID" value="NZ_JABBNB010000026.1"/>
</dbReference>
<comment type="cofactor">
    <cofactor evidence="1">
        <name>FAD</name>
        <dbReference type="ChEBI" id="CHEBI:57692"/>
    </cofactor>
</comment>
<dbReference type="InterPro" id="IPR017927">
    <property type="entry name" value="FAD-bd_FR_type"/>
</dbReference>
<keyword evidence="4" id="KW-0479">Metal-binding</keyword>
<comment type="caution">
    <text evidence="10">The sequence shown here is derived from an EMBL/GenBank/DDBJ whole genome shotgun (WGS) entry which is preliminary data.</text>
</comment>
<dbReference type="GO" id="GO:0051537">
    <property type="term" value="F:2 iron, 2 sulfur cluster binding"/>
    <property type="evidence" value="ECO:0007669"/>
    <property type="project" value="UniProtKB-KW"/>
</dbReference>
<dbReference type="Gene3D" id="3.10.20.30">
    <property type="match status" value="1"/>
</dbReference>
<accession>A0A848KYE5</accession>
<dbReference type="PRINTS" id="PR00409">
    <property type="entry name" value="PHDIOXRDTASE"/>
</dbReference>
<keyword evidence="5" id="KW-0560">Oxidoreductase</keyword>
<dbReference type="InterPro" id="IPR001041">
    <property type="entry name" value="2Fe-2S_ferredoxin-type"/>
</dbReference>
<evidence type="ECO:0000256" key="1">
    <source>
        <dbReference type="ARBA" id="ARBA00001974"/>
    </source>
</evidence>
<dbReference type="InterPro" id="IPR050415">
    <property type="entry name" value="MRET"/>
</dbReference>
<proteinExistence type="predicted"/>
<dbReference type="InterPro" id="IPR039261">
    <property type="entry name" value="FNR_nucleotide-bd"/>
</dbReference>
<evidence type="ECO:0000259" key="9">
    <source>
        <dbReference type="PROSITE" id="PS51384"/>
    </source>
</evidence>
<evidence type="ECO:0000256" key="6">
    <source>
        <dbReference type="ARBA" id="ARBA00023004"/>
    </source>
</evidence>
<dbReference type="AlphaFoldDB" id="A0A848KYE5"/>
<dbReference type="CDD" id="cd00207">
    <property type="entry name" value="fer2"/>
    <property type="match status" value="1"/>
</dbReference>
<dbReference type="Gene3D" id="3.40.50.80">
    <property type="entry name" value="Nucleotide-binding domain of ferredoxin-NADP reductase (FNR) module"/>
    <property type="match status" value="1"/>
</dbReference>
<keyword evidence="2" id="KW-0285">Flavoprotein</keyword>
<keyword evidence="3" id="KW-0001">2Fe-2S</keyword>
<dbReference type="InterPro" id="IPR036010">
    <property type="entry name" value="2Fe-2S_ferredoxin-like_sf"/>
</dbReference>
<evidence type="ECO:0000256" key="3">
    <source>
        <dbReference type="ARBA" id="ARBA00022714"/>
    </source>
</evidence>
<dbReference type="SUPFAM" id="SSF52343">
    <property type="entry name" value="Ferredoxin reductase-like, C-terminal NADP-linked domain"/>
    <property type="match status" value="1"/>
</dbReference>
<dbReference type="SUPFAM" id="SSF63380">
    <property type="entry name" value="Riboflavin synthase domain-like"/>
    <property type="match status" value="1"/>
</dbReference>
<reference evidence="10 11" key="1">
    <citation type="submission" date="2020-04" db="EMBL/GenBank/DDBJ databases">
        <title>Gordonia sp. nov. TBRC 11910.</title>
        <authorList>
            <person name="Suriyachadkun C."/>
        </authorList>
    </citation>
    <scope>NUCLEOTIDE SEQUENCE [LARGE SCALE GENOMIC DNA]</scope>
    <source>
        <strain evidence="10 11">TBRC 11910</strain>
    </source>
</reference>
<dbReference type="Pfam" id="PF00111">
    <property type="entry name" value="Fer2"/>
    <property type="match status" value="1"/>
</dbReference>